<accession>H1DIC5</accession>
<protein>
    <recommendedName>
        <fullName evidence="3">Prokaryotic RING finger family 4</fullName>
    </recommendedName>
</protein>
<dbReference type="STRING" id="742817.HMPREF9449_02154"/>
<dbReference type="PATRIC" id="fig|742817.3.peg.2303"/>
<dbReference type="EMBL" id="ADMC01000025">
    <property type="protein sequence ID" value="EHP46537.1"/>
    <property type="molecule type" value="Genomic_DNA"/>
</dbReference>
<dbReference type="eggNOG" id="COG2310">
    <property type="taxonomic scope" value="Bacteria"/>
</dbReference>
<evidence type="ECO:0008006" key="3">
    <source>
        <dbReference type="Google" id="ProtNLM"/>
    </source>
</evidence>
<dbReference type="RefSeq" id="WP_009137301.1">
    <property type="nucleotide sequence ID" value="NZ_JH594596.1"/>
</dbReference>
<gene>
    <name evidence="1" type="ORF">HMPREF9449_02154</name>
</gene>
<evidence type="ECO:0000313" key="2">
    <source>
        <dbReference type="Proteomes" id="UP000004892"/>
    </source>
</evidence>
<organism evidence="1 2">
    <name type="scientific">Odoribacter laneus YIT 12061</name>
    <dbReference type="NCBI Taxonomy" id="742817"/>
    <lineage>
        <taxon>Bacteria</taxon>
        <taxon>Pseudomonadati</taxon>
        <taxon>Bacteroidota</taxon>
        <taxon>Bacteroidia</taxon>
        <taxon>Bacteroidales</taxon>
        <taxon>Odoribacteraceae</taxon>
        <taxon>Odoribacter</taxon>
    </lineage>
</organism>
<dbReference type="GeneID" id="98069703"/>
<comment type="caution">
    <text evidence="1">The sequence shown here is derived from an EMBL/GenBank/DDBJ whole genome shotgun (WGS) entry which is preliminary data.</text>
</comment>
<dbReference type="AlphaFoldDB" id="H1DIC5"/>
<dbReference type="Proteomes" id="UP000004892">
    <property type="component" value="Unassembled WGS sequence"/>
</dbReference>
<keyword evidence="2" id="KW-1185">Reference proteome</keyword>
<evidence type="ECO:0000313" key="1">
    <source>
        <dbReference type="EMBL" id="EHP46537.1"/>
    </source>
</evidence>
<reference evidence="1 2" key="1">
    <citation type="submission" date="2012-01" db="EMBL/GenBank/DDBJ databases">
        <title>The Genome Sequence of Odoribacter laneus YIT 12061.</title>
        <authorList>
            <consortium name="The Broad Institute Genome Sequencing Platform"/>
            <person name="Earl A."/>
            <person name="Ward D."/>
            <person name="Feldgarden M."/>
            <person name="Gevers D."/>
            <person name="Morotomi M."/>
            <person name="Young S.K."/>
            <person name="Zeng Q."/>
            <person name="Gargeya S."/>
            <person name="Fitzgerald M."/>
            <person name="Haas B."/>
            <person name="Abouelleil A."/>
            <person name="Alvarado L."/>
            <person name="Arachchi H.M."/>
            <person name="Berlin A."/>
            <person name="Chapman S.B."/>
            <person name="Gearin G."/>
            <person name="Goldberg J."/>
            <person name="Griggs A."/>
            <person name="Gujja S."/>
            <person name="Hansen M."/>
            <person name="Heiman D."/>
            <person name="Howarth C."/>
            <person name="Larimer J."/>
            <person name="Lui A."/>
            <person name="MacDonald P.J.P."/>
            <person name="McCowen C."/>
            <person name="Montmayeur A."/>
            <person name="Murphy C."/>
            <person name="Neiman D."/>
            <person name="Pearson M."/>
            <person name="Priest M."/>
            <person name="Roberts A."/>
            <person name="Saif S."/>
            <person name="Shea T."/>
            <person name="Sisk P."/>
            <person name="Stolte C."/>
            <person name="Sykes S."/>
            <person name="Wortman J."/>
            <person name="Nusbaum C."/>
            <person name="Birren B."/>
        </authorList>
    </citation>
    <scope>NUCLEOTIDE SEQUENCE [LARGE SCALE GENOMIC DNA]</scope>
    <source>
        <strain evidence="1 2">YIT 12061</strain>
    </source>
</reference>
<name>H1DIC5_9BACT</name>
<dbReference type="HOGENOM" id="CLU_022016_0_0_10"/>
<proteinExistence type="predicted"/>
<sequence length="752" mass="85642">MNLDLLKVSLRQRAVYIPKERIVCTNKSISEHTLGFLMNIKKLGYTVSEELLHVLDLVTPSDKLQIYDFLNEVTGMKLNWTPLVKGWDIPTGESREDHAVTFYINAWNVNVGIFLPCGHWIPENTFPLERYNGCPFCGVPFLFGKIGDCRQGSKLKILELWTEDDLNRFFKDLLESRTALDATQVDSLKILIEALPLPEVVITMKETMMLVLDVLVEKGKPEKARSLFSTPNDILRYLWYKKTGFLQIIEPKTIIRRVAKNNTHINQFLDYSLKASVKQKNTLKLKYNRSQCRMVAGWLNHLNMDPAKACEVMHPKRAMWVRFIRALRLVEYADKKGFEYLKELIDVFHNQTYEVWQGKVDRNKLKMDAEKTFSLLKQRPGLFARSLFANMLWFGADQTLATFSEVADQLPVRLVLTLNMYALNYFDRNQRRNVKPLGGVVRAIDANKMLALYTDEQLKEMVGKVEEFCLKVISDRFAHIPTESKTMYIDPMLFNVPLSIGDRNETIQDTSCALMGTRFPLEGNTIRLFMQWGKGLPAQPLDMDLSCCIAFEQRIEICAYYSLVATGAKHSGDIRSIPDKIGTAEYIELDMSELTKAGAKYVACTCNAYSNGTLSPELVVGWMNSAYPMEISEKTGVAYDPSCVQHQVRVSQSLTKGLVFGVIDVPSREIIWLEMPFGGQQICNMDAAVLKALLDKLNSKITIGRLLSLKAKAQNMQLTDDARADEVYTMQWALNTAAVTKLLVDFSDFTIK</sequence>